<evidence type="ECO:0000259" key="6">
    <source>
        <dbReference type="Pfam" id="PF04335"/>
    </source>
</evidence>
<name>A0A0L0MF49_9BURK</name>
<comment type="subcellular location">
    <subcellularLocation>
        <location evidence="1">Membrane</location>
        <topology evidence="1">Single-pass membrane protein</topology>
    </subcellularLocation>
</comment>
<evidence type="ECO:0000256" key="4">
    <source>
        <dbReference type="ARBA" id="ARBA00023136"/>
    </source>
</evidence>
<reference evidence="8" key="1">
    <citation type="submission" date="2015-06" db="EMBL/GenBank/DDBJ databases">
        <title>Comparative genomics of Burkholderia leaf nodule symbionts.</title>
        <authorList>
            <person name="Carlier A."/>
            <person name="Eberl L."/>
            <person name="Pinto-Carbo M."/>
        </authorList>
    </citation>
    <scope>NUCLEOTIDE SEQUENCE [LARGE SCALE GENOMIC DNA]</scope>
    <source>
        <strain evidence="8">UZHbot4</strain>
    </source>
</reference>
<dbReference type="EMBL" id="LFJJ01000037">
    <property type="protein sequence ID" value="KND60963.1"/>
    <property type="molecule type" value="Genomic_DNA"/>
</dbReference>
<evidence type="ECO:0000256" key="1">
    <source>
        <dbReference type="ARBA" id="ARBA00004167"/>
    </source>
</evidence>
<proteinExistence type="predicted"/>
<comment type="caution">
    <text evidence="7">The sequence shown here is derived from an EMBL/GenBank/DDBJ whole genome shotgun (WGS) entry which is preliminary data.</text>
</comment>
<dbReference type="OrthoDB" id="9816242at2"/>
<dbReference type="GO" id="GO:0030255">
    <property type="term" value="P:protein secretion by the type IV secretion system"/>
    <property type="evidence" value="ECO:0007669"/>
    <property type="project" value="InterPro"/>
</dbReference>
<dbReference type="RefSeq" id="WP_050453109.1">
    <property type="nucleotide sequence ID" value="NZ_LFJJ01000037.1"/>
</dbReference>
<feature type="transmembrane region" description="Helical" evidence="5">
    <location>
        <begin position="40"/>
        <end position="58"/>
    </location>
</feature>
<keyword evidence="4 5" id="KW-0472">Membrane</keyword>
<dbReference type="Gene3D" id="3.10.450.230">
    <property type="entry name" value="VirB8 protein"/>
    <property type="match status" value="1"/>
</dbReference>
<accession>A0A0L0MF49</accession>
<evidence type="ECO:0000256" key="3">
    <source>
        <dbReference type="ARBA" id="ARBA00022989"/>
    </source>
</evidence>
<keyword evidence="2 5" id="KW-0812">Transmembrane</keyword>
<dbReference type="Proteomes" id="UP000036959">
    <property type="component" value="Unassembled WGS sequence"/>
</dbReference>
<keyword evidence="8" id="KW-1185">Reference proteome</keyword>
<dbReference type="PIRSF" id="PIRSF003299">
    <property type="entry name" value="VirB8_PtlE"/>
    <property type="match status" value="1"/>
</dbReference>
<keyword evidence="3 5" id="KW-1133">Transmembrane helix</keyword>
<evidence type="ECO:0000256" key="5">
    <source>
        <dbReference type="SAM" id="Phobius"/>
    </source>
</evidence>
<organism evidence="7 8">
    <name type="scientific">Candidatus Burkholderia verschuerenii</name>
    <dbReference type="NCBI Taxonomy" id="242163"/>
    <lineage>
        <taxon>Bacteria</taxon>
        <taxon>Pseudomonadati</taxon>
        <taxon>Pseudomonadota</taxon>
        <taxon>Betaproteobacteria</taxon>
        <taxon>Burkholderiales</taxon>
        <taxon>Burkholderiaceae</taxon>
        <taxon>Burkholderia</taxon>
    </lineage>
</organism>
<protein>
    <submittedName>
        <fullName evidence="7">Inner membrane protein forms channel for type IV secretion of T-DNA complex, VirB8</fullName>
    </submittedName>
</protein>
<dbReference type="SUPFAM" id="SSF54427">
    <property type="entry name" value="NTF2-like"/>
    <property type="match status" value="1"/>
</dbReference>
<dbReference type="InterPro" id="IPR007430">
    <property type="entry name" value="VirB8"/>
</dbReference>
<evidence type="ECO:0000313" key="7">
    <source>
        <dbReference type="EMBL" id="KND60963.1"/>
    </source>
</evidence>
<evidence type="ECO:0000313" key="8">
    <source>
        <dbReference type="Proteomes" id="UP000036959"/>
    </source>
</evidence>
<sequence>MQPMTPEEEREYFAQARTWDVDRVTKAEASEKRAWTVARWQWIFMVLLVVLCIVLAAARKVYPFLIVQHADGTTETTDLLSNSQSTYQEALNQYFIRQAVAARENYNYSQAQTLYNTAQLFNSPEQQKVYKAQSDPDNAESPSAKYSNRFDVTLDENSPPVTQDFNKHTGITIATYRWRQIVTPKDGSLPAKPVNWISTITYKYVGTPANPKVRSINPLGFQVIDYRRDPDQGGALQ</sequence>
<dbReference type="PATRIC" id="fig|242163.4.peg.4840"/>
<dbReference type="AlphaFoldDB" id="A0A0L0MF49"/>
<dbReference type="CDD" id="cd16424">
    <property type="entry name" value="VirB8"/>
    <property type="match status" value="1"/>
</dbReference>
<dbReference type="InterPro" id="IPR026264">
    <property type="entry name" value="VirB8/PtlE"/>
</dbReference>
<dbReference type="InterPro" id="IPR032710">
    <property type="entry name" value="NTF2-like_dom_sf"/>
</dbReference>
<gene>
    <name evidence="7" type="ORF">BVER_00835</name>
</gene>
<feature type="domain" description="Bacterial virulence protein VirB8" evidence="6">
    <location>
        <begin position="15"/>
        <end position="230"/>
    </location>
</feature>
<evidence type="ECO:0000256" key="2">
    <source>
        <dbReference type="ARBA" id="ARBA00022692"/>
    </source>
</evidence>
<dbReference type="GO" id="GO:0016020">
    <property type="term" value="C:membrane"/>
    <property type="evidence" value="ECO:0007669"/>
    <property type="project" value="UniProtKB-SubCell"/>
</dbReference>
<dbReference type="Pfam" id="PF04335">
    <property type="entry name" value="VirB8"/>
    <property type="match status" value="1"/>
</dbReference>